<evidence type="ECO:0000256" key="2">
    <source>
        <dbReference type="ARBA" id="ARBA00022840"/>
    </source>
</evidence>
<dbReference type="GO" id="GO:0042626">
    <property type="term" value="F:ATPase-coupled transmembrane transporter activity"/>
    <property type="evidence" value="ECO:0007669"/>
    <property type="project" value="TreeGrafter"/>
</dbReference>
<evidence type="ECO:0000256" key="1">
    <source>
        <dbReference type="ARBA" id="ARBA00022741"/>
    </source>
</evidence>
<feature type="compositionally biased region" description="Polar residues" evidence="3">
    <location>
        <begin position="65"/>
        <end position="76"/>
    </location>
</feature>
<dbReference type="RefSeq" id="XP_060323527.1">
    <property type="nucleotide sequence ID" value="XM_060474692.1"/>
</dbReference>
<dbReference type="GO" id="GO:0016020">
    <property type="term" value="C:membrane"/>
    <property type="evidence" value="ECO:0007669"/>
    <property type="project" value="TreeGrafter"/>
</dbReference>
<evidence type="ECO:0000313" key="4">
    <source>
        <dbReference type="EMBL" id="KAK0440203.1"/>
    </source>
</evidence>
<gene>
    <name evidence="4" type="ORF">EV420DRAFT_1582200</name>
</gene>
<protein>
    <recommendedName>
        <fullName evidence="6">ABC transmembrane type-1 domain-containing protein</fullName>
    </recommendedName>
</protein>
<dbReference type="Proteomes" id="UP001175211">
    <property type="component" value="Unassembled WGS sequence"/>
</dbReference>
<feature type="region of interest" description="Disordered" evidence="3">
    <location>
        <begin position="65"/>
        <end position="86"/>
    </location>
</feature>
<evidence type="ECO:0008006" key="6">
    <source>
        <dbReference type="Google" id="ProtNLM"/>
    </source>
</evidence>
<evidence type="ECO:0000256" key="3">
    <source>
        <dbReference type="SAM" id="MobiDB-lite"/>
    </source>
</evidence>
<dbReference type="EMBL" id="JAUEPS010000078">
    <property type="protein sequence ID" value="KAK0440203.1"/>
    <property type="molecule type" value="Genomic_DNA"/>
</dbReference>
<dbReference type="GeneID" id="85358240"/>
<keyword evidence="5" id="KW-1185">Reference proteome</keyword>
<dbReference type="SUPFAM" id="SSF52540">
    <property type="entry name" value="P-loop containing nucleoside triphosphate hydrolases"/>
    <property type="match status" value="1"/>
</dbReference>
<organism evidence="4 5">
    <name type="scientific">Armillaria tabescens</name>
    <name type="common">Ringless honey mushroom</name>
    <name type="synonym">Agaricus tabescens</name>
    <dbReference type="NCBI Taxonomy" id="1929756"/>
    <lineage>
        <taxon>Eukaryota</taxon>
        <taxon>Fungi</taxon>
        <taxon>Dikarya</taxon>
        <taxon>Basidiomycota</taxon>
        <taxon>Agaricomycotina</taxon>
        <taxon>Agaricomycetes</taxon>
        <taxon>Agaricomycetidae</taxon>
        <taxon>Agaricales</taxon>
        <taxon>Marasmiineae</taxon>
        <taxon>Physalacriaceae</taxon>
        <taxon>Desarmillaria</taxon>
    </lineage>
</organism>
<keyword evidence="1" id="KW-0547">Nucleotide-binding</keyword>
<dbReference type="PANTHER" id="PTHR24223">
    <property type="entry name" value="ATP-BINDING CASSETTE SUB-FAMILY C"/>
    <property type="match status" value="1"/>
</dbReference>
<keyword evidence="2" id="KW-0067">ATP-binding</keyword>
<name>A0AA39JGQ9_ARMTA</name>
<comment type="caution">
    <text evidence="4">The sequence shown here is derived from an EMBL/GenBank/DDBJ whole genome shotgun (WGS) entry which is preliminary data.</text>
</comment>
<reference evidence="4" key="1">
    <citation type="submission" date="2023-06" db="EMBL/GenBank/DDBJ databases">
        <authorList>
            <consortium name="Lawrence Berkeley National Laboratory"/>
            <person name="Ahrendt S."/>
            <person name="Sahu N."/>
            <person name="Indic B."/>
            <person name="Wong-Bajracharya J."/>
            <person name="Merenyi Z."/>
            <person name="Ke H.-M."/>
            <person name="Monk M."/>
            <person name="Kocsube S."/>
            <person name="Drula E."/>
            <person name="Lipzen A."/>
            <person name="Balint B."/>
            <person name="Henrissat B."/>
            <person name="Andreopoulos B."/>
            <person name="Martin F.M."/>
            <person name="Harder C.B."/>
            <person name="Rigling D."/>
            <person name="Ford K.L."/>
            <person name="Foster G.D."/>
            <person name="Pangilinan J."/>
            <person name="Papanicolaou A."/>
            <person name="Barry K."/>
            <person name="LaButti K."/>
            <person name="Viragh M."/>
            <person name="Koriabine M."/>
            <person name="Yan M."/>
            <person name="Riley R."/>
            <person name="Champramary S."/>
            <person name="Plett K.L."/>
            <person name="Tsai I.J."/>
            <person name="Slot J."/>
            <person name="Sipos G."/>
            <person name="Plett J."/>
            <person name="Nagy L.G."/>
            <person name="Grigoriev I.V."/>
        </authorList>
    </citation>
    <scope>NUCLEOTIDE SEQUENCE</scope>
    <source>
        <strain evidence="4">CCBAS 213</strain>
    </source>
</reference>
<dbReference type="AlphaFoldDB" id="A0AA39JGQ9"/>
<proteinExistence type="predicted"/>
<sequence length="202" mass="22996">MDILRFVDQTEWCILIDEIDTSTIDVILFSGTFRDNLDPFGEHDDAECMETLYRVQMISQSQFPSRRTSQLSTSAASRPASVHEDTTDSVSATFTDVDATTTVSLDTKVSPRGTNFSQAQKQLIAMARASVDFATDAKIQKMIREEFTQSLLLMIAHRLRTVIEIYDHLIIAEFDMRLRLIQQEDGIFWNMYMKSGSVSECK</sequence>
<dbReference type="InterPro" id="IPR027417">
    <property type="entry name" value="P-loop_NTPase"/>
</dbReference>
<dbReference type="Gene3D" id="3.40.50.300">
    <property type="entry name" value="P-loop containing nucleotide triphosphate hydrolases"/>
    <property type="match status" value="1"/>
</dbReference>
<evidence type="ECO:0000313" key="5">
    <source>
        <dbReference type="Proteomes" id="UP001175211"/>
    </source>
</evidence>
<dbReference type="InterPro" id="IPR050173">
    <property type="entry name" value="ABC_transporter_C-like"/>
</dbReference>
<accession>A0AA39JGQ9</accession>
<feature type="non-terminal residue" evidence="4">
    <location>
        <position position="202"/>
    </location>
</feature>
<dbReference type="GO" id="GO:0005524">
    <property type="term" value="F:ATP binding"/>
    <property type="evidence" value="ECO:0007669"/>
    <property type="project" value="UniProtKB-KW"/>
</dbReference>